<dbReference type="AlphaFoldDB" id="A0A2N5CP04"/>
<evidence type="ECO:0000313" key="3">
    <source>
        <dbReference type="EMBL" id="PLR08666.1"/>
    </source>
</evidence>
<dbReference type="Proteomes" id="UP000281192">
    <property type="component" value="Chromosome"/>
</dbReference>
<dbReference type="RefSeq" id="WP_101714622.1">
    <property type="nucleotide sequence ID" value="NZ_CP026100.1"/>
</dbReference>
<sequence length="128" mass="13221">MSIIGQFRREGEGFVGRINTLALRDAAVKFVATGRTSGRGPDFIVQLGDSEVGAAWKANDGGGALLNVKLDDPTWAGPLNVRLMAAEGGVLPLTWIRRDPEKAADKPNSEGQAQASPSGGSSSSSGSP</sequence>
<feature type="compositionally biased region" description="Low complexity" evidence="1">
    <location>
        <begin position="111"/>
        <end position="128"/>
    </location>
</feature>
<protein>
    <submittedName>
        <fullName evidence="3">DUF736 domain-containing protein</fullName>
    </submittedName>
</protein>
<keyword evidence="5" id="KW-1185">Reference proteome</keyword>
<dbReference type="Proteomes" id="UP000234483">
    <property type="component" value="Unassembled WGS sequence"/>
</dbReference>
<reference evidence="3 4" key="1">
    <citation type="submission" date="2017-12" db="EMBL/GenBank/DDBJ databases">
        <title>The genome sequence of Caulobacter flavus CGMCC1 15093.</title>
        <authorList>
            <person name="Gao J."/>
            <person name="Mao X."/>
            <person name="Sun J."/>
        </authorList>
    </citation>
    <scope>NUCLEOTIDE SEQUENCE [LARGE SCALE GENOMIC DNA]</scope>
    <source>
        <strain evidence="3 4">CGMCC1 15093</strain>
    </source>
</reference>
<accession>A0A2N5CP04</accession>
<name>A0A2N5CP04_9CAUL</name>
<reference evidence="2 5" key="2">
    <citation type="submission" date="2018-01" db="EMBL/GenBank/DDBJ databases">
        <title>Complete genome sequence of Caulobacter flavus RHGG3.</title>
        <authorList>
            <person name="Yang E."/>
        </authorList>
    </citation>
    <scope>NUCLEOTIDE SEQUENCE [LARGE SCALE GENOMIC DNA]</scope>
    <source>
        <strain evidence="2 5">RHGG3</strain>
    </source>
</reference>
<feature type="region of interest" description="Disordered" evidence="1">
    <location>
        <begin position="97"/>
        <end position="128"/>
    </location>
</feature>
<dbReference type="OrthoDB" id="9800788at2"/>
<dbReference type="EMBL" id="CP026100">
    <property type="protein sequence ID" value="AYV48618.1"/>
    <property type="molecule type" value="Genomic_DNA"/>
</dbReference>
<feature type="compositionally biased region" description="Basic and acidic residues" evidence="1">
    <location>
        <begin position="97"/>
        <end position="108"/>
    </location>
</feature>
<dbReference type="EMBL" id="PJRQ01000041">
    <property type="protein sequence ID" value="PLR08666.1"/>
    <property type="molecule type" value="Genomic_DNA"/>
</dbReference>
<dbReference type="InterPro" id="IPR007948">
    <property type="entry name" value="DUF736"/>
</dbReference>
<gene>
    <name evidence="2" type="ORF">C1707_21455</name>
    <name evidence="3" type="ORF">CFHF_19610</name>
</gene>
<evidence type="ECO:0000313" key="2">
    <source>
        <dbReference type="EMBL" id="AYV48618.1"/>
    </source>
</evidence>
<organism evidence="3 4">
    <name type="scientific">Caulobacter flavus</name>
    <dbReference type="NCBI Taxonomy" id="1679497"/>
    <lineage>
        <taxon>Bacteria</taxon>
        <taxon>Pseudomonadati</taxon>
        <taxon>Pseudomonadota</taxon>
        <taxon>Alphaproteobacteria</taxon>
        <taxon>Caulobacterales</taxon>
        <taxon>Caulobacteraceae</taxon>
        <taxon>Caulobacter</taxon>
    </lineage>
</organism>
<evidence type="ECO:0000313" key="5">
    <source>
        <dbReference type="Proteomes" id="UP000281192"/>
    </source>
</evidence>
<dbReference type="Pfam" id="PF05284">
    <property type="entry name" value="DUF736"/>
    <property type="match status" value="1"/>
</dbReference>
<evidence type="ECO:0000313" key="4">
    <source>
        <dbReference type="Proteomes" id="UP000234483"/>
    </source>
</evidence>
<dbReference type="KEGG" id="cfh:C1707_21455"/>
<proteinExistence type="predicted"/>
<evidence type="ECO:0000256" key="1">
    <source>
        <dbReference type="SAM" id="MobiDB-lite"/>
    </source>
</evidence>